<evidence type="ECO:0000313" key="1">
    <source>
        <dbReference type="EMBL" id="KAH7161341.1"/>
    </source>
</evidence>
<dbReference type="PANTHER" id="PTHR28037">
    <property type="entry name" value="ALCOHOL O-ACETYLTRANSFERASE 1-RELATED"/>
    <property type="match status" value="1"/>
</dbReference>
<accession>A0A9P9FGG0</accession>
<sequence length="528" mass="58997">MADNDSPFTLVRESSFYDRMFFMCHRLGIQSNILVSARYVPTDTDLDAGARLSRSAITAALRTVVETHAALRIVGVVQPSPKYDSHHLHIGMLHTIDVDQCIEFVDHVDSAETDFFEQLHNNWEWFEEKPDRPWWRVYVVGGRDVVFVLHHLVADANSGLVFHRTLLRALNSLPPGGPALVDPIVTIDPRTTSLFPEPMTLSRHKPSIPELIWGQIKRALIALVFGFAFLFSRMRPAKPYFRSVTDIAPSEMRTITRVSSRRIPASKMSAVLAACKDHETTFTALLMVMLLATFSVDLFPQDKVGCSRYAFDIRRYIQMPQLSDELASDGVMMNGVGGSFHTHWLSNYRKIVAKHSDKSGKLESVPSINTEATWKLAKCYRQSMQKLIPTKFMRSWMAGTLLGSTLESFVEKTLEGMGRVTSNSFLVSNLGAFTVQTAGTTGGDQKLPQRWRIDDMQFSAATVNGNVGSRGFVFNVVGVKGGDTVVNLSYEEGVVGRETAEGLLELTMDKIDSLLACEHRQRIASVEE</sequence>
<proteinExistence type="predicted"/>
<dbReference type="Gene3D" id="3.30.559.10">
    <property type="entry name" value="Chloramphenicol acetyltransferase-like domain"/>
    <property type="match status" value="1"/>
</dbReference>
<dbReference type="OrthoDB" id="2150604at2759"/>
<evidence type="ECO:0000313" key="2">
    <source>
        <dbReference type="Proteomes" id="UP000738349"/>
    </source>
</evidence>
<dbReference type="EMBL" id="JAGMUV010000004">
    <property type="protein sequence ID" value="KAH7161341.1"/>
    <property type="molecule type" value="Genomic_DNA"/>
</dbReference>
<reference evidence="1" key="1">
    <citation type="journal article" date="2021" name="Nat. Commun.">
        <title>Genetic determinants of endophytism in the Arabidopsis root mycobiome.</title>
        <authorList>
            <person name="Mesny F."/>
            <person name="Miyauchi S."/>
            <person name="Thiergart T."/>
            <person name="Pickel B."/>
            <person name="Atanasova L."/>
            <person name="Karlsson M."/>
            <person name="Huettel B."/>
            <person name="Barry K.W."/>
            <person name="Haridas S."/>
            <person name="Chen C."/>
            <person name="Bauer D."/>
            <person name="Andreopoulos W."/>
            <person name="Pangilinan J."/>
            <person name="LaButti K."/>
            <person name="Riley R."/>
            <person name="Lipzen A."/>
            <person name="Clum A."/>
            <person name="Drula E."/>
            <person name="Henrissat B."/>
            <person name="Kohler A."/>
            <person name="Grigoriev I.V."/>
            <person name="Martin F.M."/>
            <person name="Hacquard S."/>
        </authorList>
    </citation>
    <scope>NUCLEOTIDE SEQUENCE</scope>
    <source>
        <strain evidence="1">MPI-CAGE-AT-0147</strain>
    </source>
</reference>
<dbReference type="SUPFAM" id="SSF52777">
    <property type="entry name" value="CoA-dependent acyltransferases"/>
    <property type="match status" value="1"/>
</dbReference>
<dbReference type="InterPro" id="IPR023213">
    <property type="entry name" value="CAT-like_dom_sf"/>
</dbReference>
<protein>
    <submittedName>
        <fullName evidence="1">Alcohol acetyltransferase</fullName>
    </submittedName>
</protein>
<dbReference type="AlphaFoldDB" id="A0A9P9FGG0"/>
<dbReference type="Proteomes" id="UP000738349">
    <property type="component" value="Unassembled WGS sequence"/>
</dbReference>
<dbReference type="Pfam" id="PF07247">
    <property type="entry name" value="AATase"/>
    <property type="match status" value="1"/>
</dbReference>
<gene>
    <name evidence="1" type="ORF">EDB81DRAFT_342302</name>
</gene>
<organism evidence="1 2">
    <name type="scientific">Dactylonectria macrodidyma</name>
    <dbReference type="NCBI Taxonomy" id="307937"/>
    <lineage>
        <taxon>Eukaryota</taxon>
        <taxon>Fungi</taxon>
        <taxon>Dikarya</taxon>
        <taxon>Ascomycota</taxon>
        <taxon>Pezizomycotina</taxon>
        <taxon>Sordariomycetes</taxon>
        <taxon>Hypocreomycetidae</taxon>
        <taxon>Hypocreales</taxon>
        <taxon>Nectriaceae</taxon>
        <taxon>Dactylonectria</taxon>
    </lineage>
</organism>
<keyword evidence="2" id="KW-1185">Reference proteome</keyword>
<dbReference type="InterPro" id="IPR010828">
    <property type="entry name" value="Atf2/Sli1-like"/>
</dbReference>
<dbReference type="PANTHER" id="PTHR28037:SF1">
    <property type="entry name" value="ALCOHOL O-ACETYLTRANSFERASE 1-RELATED"/>
    <property type="match status" value="1"/>
</dbReference>
<dbReference type="InterPro" id="IPR052058">
    <property type="entry name" value="Alcohol_O-acetyltransferase"/>
</dbReference>
<name>A0A9P9FGG0_9HYPO</name>
<comment type="caution">
    <text evidence="1">The sequence shown here is derived from an EMBL/GenBank/DDBJ whole genome shotgun (WGS) entry which is preliminary data.</text>
</comment>